<dbReference type="PANTHER" id="PTHR10492">
    <property type="match status" value="1"/>
</dbReference>
<keyword evidence="1" id="KW-0233">DNA recombination</keyword>
<gene>
    <name evidence="5" type="ORF">PVAP13_8KG079984</name>
</gene>
<evidence type="ECO:0000256" key="1">
    <source>
        <dbReference type="RuleBase" id="RU363044"/>
    </source>
</evidence>
<dbReference type="InterPro" id="IPR049163">
    <property type="entry name" value="Pif1-like_2B_dom"/>
</dbReference>
<dbReference type="AlphaFoldDB" id="A0A8T0PR42"/>
<dbReference type="GO" id="GO:0016787">
    <property type="term" value="F:hydrolase activity"/>
    <property type="evidence" value="ECO:0007669"/>
    <property type="project" value="UniProtKB-KW"/>
</dbReference>
<evidence type="ECO:0000313" key="5">
    <source>
        <dbReference type="EMBL" id="KAG2560594.1"/>
    </source>
</evidence>
<feature type="domain" description="DNA helicase Pif1-like 2B" evidence="4">
    <location>
        <begin position="653"/>
        <end position="699"/>
    </location>
</feature>
<comment type="catalytic activity">
    <reaction evidence="1">
        <text>ATP + H2O = ADP + phosphate + H(+)</text>
        <dbReference type="Rhea" id="RHEA:13065"/>
        <dbReference type="ChEBI" id="CHEBI:15377"/>
        <dbReference type="ChEBI" id="CHEBI:15378"/>
        <dbReference type="ChEBI" id="CHEBI:30616"/>
        <dbReference type="ChEBI" id="CHEBI:43474"/>
        <dbReference type="ChEBI" id="CHEBI:456216"/>
        <dbReference type="EC" id="5.6.2.3"/>
    </reaction>
</comment>
<dbReference type="Pfam" id="PF05970">
    <property type="entry name" value="PIF1"/>
    <property type="match status" value="1"/>
</dbReference>
<evidence type="ECO:0000259" key="4">
    <source>
        <dbReference type="Pfam" id="PF21530"/>
    </source>
</evidence>
<keyword evidence="1" id="KW-0227">DNA damage</keyword>
<dbReference type="EMBL" id="CM029051">
    <property type="protein sequence ID" value="KAG2560594.1"/>
    <property type="molecule type" value="Genomic_DNA"/>
</dbReference>
<comment type="similarity">
    <text evidence="1">Belongs to the helicase family.</text>
</comment>
<dbReference type="Proteomes" id="UP000823388">
    <property type="component" value="Chromosome 8K"/>
</dbReference>
<reference evidence="5" key="1">
    <citation type="submission" date="2020-05" db="EMBL/GenBank/DDBJ databases">
        <title>WGS assembly of Panicum virgatum.</title>
        <authorList>
            <person name="Lovell J.T."/>
            <person name="Jenkins J."/>
            <person name="Shu S."/>
            <person name="Juenger T.E."/>
            <person name="Schmutz J."/>
        </authorList>
    </citation>
    <scope>NUCLEOTIDE SEQUENCE</scope>
    <source>
        <strain evidence="5">AP13</strain>
    </source>
</reference>
<name>A0A8T0PR42_PANVG</name>
<evidence type="ECO:0000259" key="2">
    <source>
        <dbReference type="Pfam" id="PF05970"/>
    </source>
</evidence>
<feature type="domain" description="Helitron helicase-like" evidence="3">
    <location>
        <begin position="138"/>
        <end position="233"/>
    </location>
</feature>
<protein>
    <recommendedName>
        <fullName evidence="1">ATP-dependent DNA helicase</fullName>
        <ecNumber evidence="1">5.6.2.3</ecNumber>
    </recommendedName>
</protein>
<dbReference type="FunFam" id="3.40.50.300:FF:002884">
    <property type="entry name" value="ATP-dependent DNA helicase"/>
    <property type="match status" value="1"/>
</dbReference>
<dbReference type="InterPro" id="IPR027417">
    <property type="entry name" value="P-loop_NTPase"/>
</dbReference>
<organism evidence="5 6">
    <name type="scientific">Panicum virgatum</name>
    <name type="common">Blackwell switchgrass</name>
    <dbReference type="NCBI Taxonomy" id="38727"/>
    <lineage>
        <taxon>Eukaryota</taxon>
        <taxon>Viridiplantae</taxon>
        <taxon>Streptophyta</taxon>
        <taxon>Embryophyta</taxon>
        <taxon>Tracheophyta</taxon>
        <taxon>Spermatophyta</taxon>
        <taxon>Magnoliopsida</taxon>
        <taxon>Liliopsida</taxon>
        <taxon>Poales</taxon>
        <taxon>Poaceae</taxon>
        <taxon>PACMAD clade</taxon>
        <taxon>Panicoideae</taxon>
        <taxon>Panicodae</taxon>
        <taxon>Paniceae</taxon>
        <taxon>Panicinae</taxon>
        <taxon>Panicum</taxon>
        <taxon>Panicum sect. Hiantes</taxon>
    </lineage>
</organism>
<dbReference type="EC" id="5.6.2.3" evidence="1"/>
<dbReference type="GO" id="GO:0005524">
    <property type="term" value="F:ATP binding"/>
    <property type="evidence" value="ECO:0007669"/>
    <property type="project" value="UniProtKB-KW"/>
</dbReference>
<dbReference type="CDD" id="cd18809">
    <property type="entry name" value="SF1_C_RecD"/>
    <property type="match status" value="1"/>
</dbReference>
<comment type="caution">
    <text evidence="5">The sequence shown here is derived from an EMBL/GenBank/DDBJ whole genome shotgun (WGS) entry which is preliminary data.</text>
</comment>
<dbReference type="PANTHER" id="PTHR10492:SF57">
    <property type="entry name" value="ATP-DEPENDENT DNA HELICASE"/>
    <property type="match status" value="1"/>
</dbReference>
<dbReference type="Gene3D" id="3.40.50.300">
    <property type="entry name" value="P-loop containing nucleotide triphosphate hydrolases"/>
    <property type="match status" value="1"/>
</dbReference>
<evidence type="ECO:0000259" key="3">
    <source>
        <dbReference type="Pfam" id="PF14214"/>
    </source>
</evidence>
<keyword evidence="1" id="KW-0067">ATP-binding</keyword>
<proteinExistence type="inferred from homology"/>
<keyword evidence="1" id="KW-0234">DNA repair</keyword>
<keyword evidence="1" id="KW-0378">Hydrolase</keyword>
<feature type="domain" description="DNA helicase Pif1-like DEAD-box helicase" evidence="2">
    <location>
        <begin position="427"/>
        <end position="548"/>
    </location>
</feature>
<dbReference type="InterPro" id="IPR025476">
    <property type="entry name" value="Helitron_helicase-like"/>
</dbReference>
<sequence>MFAMTSMGAKVIDSINDGHGPYVFKISGQNMHSFISLIQTTKSQIEFIFTFPVASEVVGLVVGDIGHTDVGRDLIIEDHSSSLQQIDERHHKFMAMQYPILFPYGEDGFHDALFYNLISTSTSMRRQKTTMADGIWSTSSAGQRIILPASFTGSPRYLYQKYQDCIGICRKYGCPDLFVTFKSNAAWLEIVEALPPGLHPSDRPEIVDRVFKMKQNILMDDIKKKNFFGPIHAGKCSKFYPKKFCEQTSILENGFAQYARPNNGLVVHRNGVDIDNRFIVPHNVDLLVKYQAHINIERVNHDGMHKYLFKYVTKGFDCARIGLQINASAPGSSSNTINDINNYLEYPSVERLPVHLPLENSVVFTEEDDLEEVIEDPNNLRTKLTSWLEANNKFPIAQQSQGKIALAVASSGIAALLLPGGRTPHSQLIQQTSLIIWDEAQVNHRHCFEALDRTLRDILSDINPNAQDTQFGGITVVLGGDFRQTLPVIQNSTKQQILKACIVNSYLWRKCTILQLTENMRLDSRSLSPSDREELRMFAEWLLRVGSGIEPYIQIQNEANYIKIPHSLLLPQECRDLDGLISFVYPSGSDPANNNSSYFCDRAILTPRNEVVSDINSKMIEQLTTSEMSYYSSDSIDESSANHSTLEALYPTEFLNTLSINGLPEHVLHLKIGVPIMLLRNLDPSRGLCNGTRFIVTQLTTRVIEGEIITGKAKGTKAYIPRIVATSTQSRWPFKLRRCQFPIRLSYAMTINKSQGQTLSIVGVFLPSPVFSHGQLYVALSRITSPKGFRVLIENSPPSFEDCTHNVVYAEVFSHITSGAN</sequence>
<dbReference type="SUPFAM" id="SSF52540">
    <property type="entry name" value="P-loop containing nucleoside triphosphate hydrolases"/>
    <property type="match status" value="1"/>
</dbReference>
<evidence type="ECO:0000313" key="6">
    <source>
        <dbReference type="Proteomes" id="UP000823388"/>
    </source>
</evidence>
<dbReference type="GO" id="GO:0006281">
    <property type="term" value="P:DNA repair"/>
    <property type="evidence" value="ECO:0007669"/>
    <property type="project" value="UniProtKB-KW"/>
</dbReference>
<keyword evidence="1" id="KW-0347">Helicase</keyword>
<accession>A0A8T0PR42</accession>
<dbReference type="GO" id="GO:0043139">
    <property type="term" value="F:5'-3' DNA helicase activity"/>
    <property type="evidence" value="ECO:0007669"/>
    <property type="project" value="UniProtKB-EC"/>
</dbReference>
<dbReference type="GO" id="GO:0000723">
    <property type="term" value="P:telomere maintenance"/>
    <property type="evidence" value="ECO:0007669"/>
    <property type="project" value="InterPro"/>
</dbReference>
<dbReference type="InterPro" id="IPR010285">
    <property type="entry name" value="DNA_helicase_pif1-like_DEAD"/>
</dbReference>
<comment type="cofactor">
    <cofactor evidence="1">
        <name>Mg(2+)</name>
        <dbReference type="ChEBI" id="CHEBI:18420"/>
    </cofactor>
</comment>
<dbReference type="Pfam" id="PF21530">
    <property type="entry name" value="Pif1_2B_dom"/>
    <property type="match status" value="1"/>
</dbReference>
<dbReference type="Pfam" id="PF14214">
    <property type="entry name" value="Helitron_like_N"/>
    <property type="match status" value="1"/>
</dbReference>
<keyword evidence="1" id="KW-0547">Nucleotide-binding</keyword>
<dbReference type="GO" id="GO:0006310">
    <property type="term" value="P:DNA recombination"/>
    <property type="evidence" value="ECO:0007669"/>
    <property type="project" value="UniProtKB-KW"/>
</dbReference>
<keyword evidence="6" id="KW-1185">Reference proteome</keyword>